<gene>
    <name evidence="3" type="ORF">CRE_26682</name>
</gene>
<evidence type="ECO:0000259" key="2">
    <source>
        <dbReference type="PROSITE" id="PS00028"/>
    </source>
</evidence>
<dbReference type="InParanoid" id="E3MKY1"/>
<accession>E3MKY1</accession>
<feature type="compositionally biased region" description="Basic and acidic residues" evidence="1">
    <location>
        <begin position="330"/>
        <end position="339"/>
    </location>
</feature>
<dbReference type="eggNOG" id="ENOG502TGHH">
    <property type="taxonomic scope" value="Eukaryota"/>
</dbReference>
<proteinExistence type="predicted"/>
<reference evidence="3" key="1">
    <citation type="submission" date="2007-07" db="EMBL/GenBank/DDBJ databases">
        <title>PCAP assembly of the Caenorhabditis remanei genome.</title>
        <authorList>
            <consortium name="The Caenorhabditis remanei Sequencing Consortium"/>
            <person name="Wilson R.K."/>
        </authorList>
    </citation>
    <scope>NUCLEOTIDE SEQUENCE [LARGE SCALE GENOMIC DNA]</scope>
    <source>
        <strain evidence="3">PB4641</strain>
    </source>
</reference>
<dbReference type="OrthoDB" id="5837155at2759"/>
<dbReference type="AlphaFoldDB" id="E3MKY1"/>
<organism evidence="4">
    <name type="scientific">Caenorhabditis remanei</name>
    <name type="common">Caenorhabditis vulgaris</name>
    <dbReference type="NCBI Taxonomy" id="31234"/>
    <lineage>
        <taxon>Eukaryota</taxon>
        <taxon>Metazoa</taxon>
        <taxon>Ecdysozoa</taxon>
        <taxon>Nematoda</taxon>
        <taxon>Chromadorea</taxon>
        <taxon>Rhabditida</taxon>
        <taxon>Rhabditina</taxon>
        <taxon>Rhabditomorpha</taxon>
        <taxon>Rhabditoidea</taxon>
        <taxon>Rhabditidae</taxon>
        <taxon>Peloderinae</taxon>
        <taxon>Caenorhabditis</taxon>
    </lineage>
</organism>
<evidence type="ECO:0000313" key="4">
    <source>
        <dbReference type="Proteomes" id="UP000008281"/>
    </source>
</evidence>
<sequence>MNKKEKEIVAKILKMNEKKPDLFMQDLEEEEEQFYETIDPAQPSTSNRYMHEKFHYAVAVPSPPTSSKNRLRAQRQTSKAVAEAAIKNGMQTVDRSGSSFVVPITMQAHPTQLNDRILAEKDDILSQSTAFPYCCYCHSIFKTWRGFEYHVLQVHLKYRPFRCFHCQKESFYTEEEGRFHSSTCHPHQDITLVKEFKAAKETEAQEAFKSIFLMCRDGPEVTRERVFQWEQEAFQQVMKFHYLKFKRPIVVTKKLPTMSRESQTEMVNIRMMIPPLISHEHQTPPIFQTPPPQNISLGGPSTYVYQGYHQMTSQPRHQVIGRPRRSTATQHDEDPSDRDKRVAALMLAVTSSNNNNR</sequence>
<feature type="region of interest" description="Disordered" evidence="1">
    <location>
        <begin position="313"/>
        <end position="339"/>
    </location>
</feature>
<dbReference type="FunCoup" id="E3MKY1">
    <property type="interactions" value="1817"/>
</dbReference>
<dbReference type="PROSITE" id="PS00028">
    <property type="entry name" value="ZINC_FINGER_C2H2_1"/>
    <property type="match status" value="1"/>
</dbReference>
<dbReference type="HOGENOM" id="CLU_824481_0_0_1"/>
<dbReference type="Proteomes" id="UP000008281">
    <property type="component" value="Unassembled WGS sequence"/>
</dbReference>
<feature type="domain" description="C2H2-type" evidence="2">
    <location>
        <begin position="134"/>
        <end position="155"/>
    </location>
</feature>
<name>E3MKY1_CAERE</name>
<evidence type="ECO:0000313" key="3">
    <source>
        <dbReference type="EMBL" id="EFP04294.1"/>
    </source>
</evidence>
<protein>
    <recommendedName>
        <fullName evidence="2">C2H2-type domain-containing protein</fullName>
    </recommendedName>
</protein>
<evidence type="ECO:0000256" key="1">
    <source>
        <dbReference type="SAM" id="MobiDB-lite"/>
    </source>
</evidence>
<dbReference type="InterPro" id="IPR013087">
    <property type="entry name" value="Znf_C2H2_type"/>
</dbReference>
<dbReference type="EMBL" id="DS268453">
    <property type="protein sequence ID" value="EFP04294.1"/>
    <property type="molecule type" value="Genomic_DNA"/>
</dbReference>
<dbReference type="OMA" id="CHSIFKT"/>
<keyword evidence="4" id="KW-1185">Reference proteome</keyword>